<feature type="transmembrane region" description="Helical" evidence="1">
    <location>
        <begin position="27"/>
        <end position="50"/>
    </location>
</feature>
<proteinExistence type="predicted"/>
<dbReference type="EMBL" id="ML003149">
    <property type="protein sequence ID" value="RKP34577.1"/>
    <property type="molecule type" value="Genomic_DNA"/>
</dbReference>
<organism evidence="2 3">
    <name type="scientific">Dimargaris cristalligena</name>
    <dbReference type="NCBI Taxonomy" id="215637"/>
    <lineage>
        <taxon>Eukaryota</taxon>
        <taxon>Fungi</taxon>
        <taxon>Fungi incertae sedis</taxon>
        <taxon>Zoopagomycota</taxon>
        <taxon>Kickxellomycotina</taxon>
        <taxon>Dimargaritomycetes</taxon>
        <taxon>Dimargaritales</taxon>
        <taxon>Dimargaritaceae</taxon>
        <taxon>Dimargaris</taxon>
    </lineage>
</organism>
<feature type="transmembrane region" description="Helical" evidence="1">
    <location>
        <begin position="416"/>
        <end position="434"/>
    </location>
</feature>
<name>A0A4P9ZMQ8_9FUNG</name>
<keyword evidence="1" id="KW-0812">Transmembrane</keyword>
<keyword evidence="3" id="KW-1185">Reference proteome</keyword>
<sequence>MTTSADQKRVQKAQRVHRVVLLLQRHLALFSALLLSVGLLWPLVFPSVYYSRNTYISENALLPNQAHCHYWEAEAAQASAHRDALVKLGHSSSSESGGSAAQLAYIQLALRYSGFRTEAQRFNYTDSLTGRTVAGTNIHGIWTAPRGDTTEALVLVAPWRSSAGETSATTDDNDDEMARNEAGVGLALSLAAFFRTQPYWSKDIIVLVAEGGEVGVEMWLRGYHGELQPGHASPVTLRSGAIQGALAIEVPAGDQFDSFGLFFEGKNGQLPNLDLLNILVRIAHRGDLPLTLHHIPRSHHPLLANHAKNPTDPGNWSLLATHYQESLRTLLATMAAQATGATRGGHAPFHRYRIDALTIQLQAAHEHSTNPFPLVSVGRLIESTFHSLSNLLEHFHQSFFIYLLPSPWQYISIADFIPPILVVAAGILCTILLSW</sequence>
<dbReference type="Proteomes" id="UP000268162">
    <property type="component" value="Unassembled WGS sequence"/>
</dbReference>
<reference evidence="3" key="1">
    <citation type="journal article" date="2018" name="Nat. Microbiol.">
        <title>Leveraging single-cell genomics to expand the fungal tree of life.</title>
        <authorList>
            <person name="Ahrendt S.R."/>
            <person name="Quandt C.A."/>
            <person name="Ciobanu D."/>
            <person name="Clum A."/>
            <person name="Salamov A."/>
            <person name="Andreopoulos B."/>
            <person name="Cheng J.F."/>
            <person name="Woyke T."/>
            <person name="Pelin A."/>
            <person name="Henrissat B."/>
            <person name="Reynolds N.K."/>
            <person name="Benny G.L."/>
            <person name="Smith M.E."/>
            <person name="James T.Y."/>
            <person name="Grigoriev I.V."/>
        </authorList>
    </citation>
    <scope>NUCLEOTIDE SEQUENCE [LARGE SCALE GENOMIC DNA]</scope>
    <source>
        <strain evidence="3">RSA 468</strain>
    </source>
</reference>
<dbReference type="PANTHER" id="PTHR13304">
    <property type="entry name" value="GLYCOSYLPHOSPHATIDYLINOSITOL ANCHOR ATTACHMENT 1 PROTEIN"/>
    <property type="match status" value="1"/>
</dbReference>
<dbReference type="PANTHER" id="PTHR13304:SF0">
    <property type="entry name" value="GLYCOSYLPHOSPHATIDYLINOSITOL ANCHOR ATTACHMENT 1 PROTEIN"/>
    <property type="match status" value="1"/>
</dbReference>
<dbReference type="AlphaFoldDB" id="A0A4P9ZMQ8"/>
<evidence type="ECO:0000313" key="2">
    <source>
        <dbReference type="EMBL" id="RKP34577.1"/>
    </source>
</evidence>
<accession>A0A4P9ZMQ8</accession>
<evidence type="ECO:0000256" key="1">
    <source>
        <dbReference type="SAM" id="Phobius"/>
    </source>
</evidence>
<keyword evidence="1" id="KW-0472">Membrane</keyword>
<dbReference type="GO" id="GO:0042765">
    <property type="term" value="C:GPI-anchor transamidase complex"/>
    <property type="evidence" value="ECO:0007669"/>
    <property type="project" value="InterPro"/>
</dbReference>
<gene>
    <name evidence="2" type="ORF">BJ085DRAFT_21383</name>
</gene>
<evidence type="ECO:0000313" key="3">
    <source>
        <dbReference type="Proteomes" id="UP000268162"/>
    </source>
</evidence>
<dbReference type="STRING" id="215637.A0A4P9ZMQ8"/>
<protein>
    <submittedName>
        <fullName evidence="2">Gaa1-like protein</fullName>
    </submittedName>
</protein>
<keyword evidence="1" id="KW-1133">Transmembrane helix</keyword>
<dbReference type="Pfam" id="PF04114">
    <property type="entry name" value="Gaa1"/>
    <property type="match status" value="1"/>
</dbReference>
<dbReference type="InterPro" id="IPR007246">
    <property type="entry name" value="Gaa1"/>
</dbReference>
<dbReference type="GO" id="GO:0016255">
    <property type="term" value="P:attachment of GPI anchor to protein"/>
    <property type="evidence" value="ECO:0007669"/>
    <property type="project" value="TreeGrafter"/>
</dbReference>
<feature type="non-terminal residue" evidence="2">
    <location>
        <position position="435"/>
    </location>
</feature>